<dbReference type="InterPro" id="IPR011009">
    <property type="entry name" value="Kinase-like_dom_sf"/>
</dbReference>
<feature type="domain" description="Protein kinase" evidence="10">
    <location>
        <begin position="11"/>
        <end position="273"/>
    </location>
</feature>
<keyword evidence="2" id="KW-0723">Serine/threonine-protein kinase</keyword>
<keyword evidence="12" id="KW-1185">Reference proteome</keyword>
<dbReference type="SUPFAM" id="SSF56112">
    <property type="entry name" value="Protein kinase-like (PK-like)"/>
    <property type="match status" value="1"/>
</dbReference>
<evidence type="ECO:0000256" key="9">
    <source>
        <dbReference type="PROSITE-ProRule" id="PRU10141"/>
    </source>
</evidence>
<dbReference type="PROSITE" id="PS00107">
    <property type="entry name" value="PROTEIN_KINASE_ATP"/>
    <property type="match status" value="1"/>
</dbReference>
<keyword evidence="3" id="KW-0808">Transferase</keyword>
<comment type="caution">
    <text evidence="11">The sequence shown here is derived from an EMBL/GenBank/DDBJ whole genome shotgun (WGS) entry which is preliminary data.</text>
</comment>
<reference evidence="11" key="1">
    <citation type="journal article" date="2019" name="G3 (Bethesda)">
        <title>Genome Assemblies of Two Rare Opportunistic Yeast Pathogens: Diutina rugosa (syn. Candida rugosa) and Trichomonascus ciferrii (syn. Candida ciferrii).</title>
        <authorList>
            <person name="Mixao V."/>
            <person name="Saus E."/>
            <person name="Hansen A.P."/>
            <person name="Lass-Florl C."/>
            <person name="Gabaldon T."/>
        </authorList>
    </citation>
    <scope>NUCLEOTIDE SEQUENCE</scope>
    <source>
        <strain evidence="11">CBS 4856</strain>
    </source>
</reference>
<feature type="binding site" evidence="9">
    <location>
        <position position="40"/>
    </location>
    <ligand>
        <name>ATP</name>
        <dbReference type="ChEBI" id="CHEBI:30616"/>
    </ligand>
</feature>
<organism evidence="11 12">
    <name type="scientific">Trichomonascus ciferrii</name>
    <dbReference type="NCBI Taxonomy" id="44093"/>
    <lineage>
        <taxon>Eukaryota</taxon>
        <taxon>Fungi</taxon>
        <taxon>Dikarya</taxon>
        <taxon>Ascomycota</taxon>
        <taxon>Saccharomycotina</taxon>
        <taxon>Dipodascomycetes</taxon>
        <taxon>Dipodascales</taxon>
        <taxon>Trichomonascaceae</taxon>
        <taxon>Trichomonascus</taxon>
        <taxon>Trichomonascus ciferrii complex</taxon>
    </lineage>
</organism>
<name>A0A642V7Y5_9ASCO</name>
<evidence type="ECO:0000259" key="10">
    <source>
        <dbReference type="PROSITE" id="PS50011"/>
    </source>
</evidence>
<dbReference type="GO" id="GO:0005737">
    <property type="term" value="C:cytoplasm"/>
    <property type="evidence" value="ECO:0007669"/>
    <property type="project" value="TreeGrafter"/>
</dbReference>
<comment type="catalytic activity">
    <reaction evidence="7">
        <text>L-threonyl-[protein] + ATP = O-phospho-L-threonyl-[protein] + ADP + H(+)</text>
        <dbReference type="Rhea" id="RHEA:46608"/>
        <dbReference type="Rhea" id="RHEA-COMP:11060"/>
        <dbReference type="Rhea" id="RHEA-COMP:11605"/>
        <dbReference type="ChEBI" id="CHEBI:15378"/>
        <dbReference type="ChEBI" id="CHEBI:30013"/>
        <dbReference type="ChEBI" id="CHEBI:30616"/>
        <dbReference type="ChEBI" id="CHEBI:61977"/>
        <dbReference type="ChEBI" id="CHEBI:456216"/>
        <dbReference type="EC" id="2.7.11.1"/>
    </reaction>
</comment>
<accession>A0A642V7Y5</accession>
<keyword evidence="6 9" id="KW-0067">ATP-binding</keyword>
<dbReference type="GO" id="GO:0004674">
    <property type="term" value="F:protein serine/threonine kinase activity"/>
    <property type="evidence" value="ECO:0007669"/>
    <property type="project" value="UniProtKB-KW"/>
</dbReference>
<dbReference type="PANTHER" id="PTHR43895">
    <property type="entry name" value="CALCIUM/CALMODULIN-DEPENDENT PROTEIN KINASE KINASE-RELATED"/>
    <property type="match status" value="1"/>
</dbReference>
<dbReference type="Pfam" id="PF00069">
    <property type="entry name" value="Pkinase"/>
    <property type="match status" value="1"/>
</dbReference>
<dbReference type="PROSITE" id="PS00108">
    <property type="entry name" value="PROTEIN_KINASE_ST"/>
    <property type="match status" value="1"/>
</dbReference>
<dbReference type="InterPro" id="IPR008271">
    <property type="entry name" value="Ser/Thr_kinase_AS"/>
</dbReference>
<dbReference type="InterPro" id="IPR000719">
    <property type="entry name" value="Prot_kinase_dom"/>
</dbReference>
<evidence type="ECO:0000256" key="2">
    <source>
        <dbReference type="ARBA" id="ARBA00022527"/>
    </source>
</evidence>
<evidence type="ECO:0000313" key="12">
    <source>
        <dbReference type="Proteomes" id="UP000761534"/>
    </source>
</evidence>
<keyword evidence="5" id="KW-0418">Kinase</keyword>
<evidence type="ECO:0000313" key="11">
    <source>
        <dbReference type="EMBL" id="KAA8916202.1"/>
    </source>
</evidence>
<dbReference type="FunFam" id="1.10.510.10:FF:000571">
    <property type="entry name" value="Maternal embryonic leucine zipper kinase"/>
    <property type="match status" value="1"/>
</dbReference>
<dbReference type="GO" id="GO:0035861">
    <property type="term" value="C:site of double-strand break"/>
    <property type="evidence" value="ECO:0007669"/>
    <property type="project" value="TreeGrafter"/>
</dbReference>
<dbReference type="GO" id="GO:0005524">
    <property type="term" value="F:ATP binding"/>
    <property type="evidence" value="ECO:0007669"/>
    <property type="project" value="UniProtKB-UniRule"/>
</dbReference>
<evidence type="ECO:0000256" key="8">
    <source>
        <dbReference type="ARBA" id="ARBA00048679"/>
    </source>
</evidence>
<sequence>MVEKLPSLDDIVYGDTIGEGAFAVIKSAVLKSSQTIVAIKFINKEIASRKGQLEAAKKEYMLHKHCNPHPNVVKFLGNGSEAKYYWIAMEFAMGGDLFDKIEPDIGLEEDVAHLYFRQLIGAVDFLHSKGVAHRDIKPENIFLDADGNLKIGDFGLATLFRKPTSGTRRQCATVCGSPPYVAPEVLKGAYDADKADIWSCGVVLYVLLCGMTPWNEPLMEDRDFRAYVKTDDRALRFYWSGIPKEVLSLLRGMLKVEPSERFTIDMIRQHLWFRRSNKLLTVGSDRCKDPIELASRLLKGLRVDVHSKKKPPTSAMGHPPKTPAKYASNMTQASPEDNFIASQPVRAGSFASPGPMFSQPVADRTRSNERFGADDYALAMISADPIQMQFMKSRLAEIPVSLTQQANQFKDLIPAGRFTRFYSKVPVESLISGICDALRRIGAQVPQVDPMVAKMENNGEAQIPFSVTDRRKMTMHGQVRFPPVGDDYIKVDFIKKKGDPLEWRYMFKRVVVNCKEYVYVDDEMDP</sequence>
<dbReference type="GO" id="GO:0005634">
    <property type="term" value="C:nucleus"/>
    <property type="evidence" value="ECO:0007669"/>
    <property type="project" value="TreeGrafter"/>
</dbReference>
<evidence type="ECO:0000256" key="7">
    <source>
        <dbReference type="ARBA" id="ARBA00047899"/>
    </source>
</evidence>
<evidence type="ECO:0000256" key="4">
    <source>
        <dbReference type="ARBA" id="ARBA00022741"/>
    </source>
</evidence>
<dbReference type="GO" id="GO:0007095">
    <property type="term" value="P:mitotic G2 DNA damage checkpoint signaling"/>
    <property type="evidence" value="ECO:0007669"/>
    <property type="project" value="TreeGrafter"/>
</dbReference>
<evidence type="ECO:0000256" key="6">
    <source>
        <dbReference type="ARBA" id="ARBA00022840"/>
    </source>
</evidence>
<dbReference type="PROSITE" id="PS50011">
    <property type="entry name" value="PROTEIN_KINASE_DOM"/>
    <property type="match status" value="1"/>
</dbReference>
<dbReference type="InterPro" id="IPR017441">
    <property type="entry name" value="Protein_kinase_ATP_BS"/>
</dbReference>
<protein>
    <recommendedName>
        <fullName evidence="1">non-specific serine/threonine protein kinase</fullName>
        <ecNumber evidence="1">2.7.11.1</ecNumber>
    </recommendedName>
</protein>
<comment type="catalytic activity">
    <reaction evidence="8">
        <text>L-seryl-[protein] + ATP = O-phospho-L-seryl-[protein] + ADP + H(+)</text>
        <dbReference type="Rhea" id="RHEA:17989"/>
        <dbReference type="Rhea" id="RHEA-COMP:9863"/>
        <dbReference type="Rhea" id="RHEA-COMP:11604"/>
        <dbReference type="ChEBI" id="CHEBI:15378"/>
        <dbReference type="ChEBI" id="CHEBI:29999"/>
        <dbReference type="ChEBI" id="CHEBI:30616"/>
        <dbReference type="ChEBI" id="CHEBI:83421"/>
        <dbReference type="ChEBI" id="CHEBI:456216"/>
        <dbReference type="EC" id="2.7.11.1"/>
    </reaction>
</comment>
<dbReference type="Gene3D" id="1.10.510.10">
    <property type="entry name" value="Transferase(Phosphotransferase) domain 1"/>
    <property type="match status" value="1"/>
</dbReference>
<evidence type="ECO:0000256" key="1">
    <source>
        <dbReference type="ARBA" id="ARBA00012513"/>
    </source>
</evidence>
<evidence type="ECO:0000256" key="5">
    <source>
        <dbReference type="ARBA" id="ARBA00022777"/>
    </source>
</evidence>
<dbReference type="EC" id="2.7.11.1" evidence="1"/>
<dbReference type="Proteomes" id="UP000761534">
    <property type="component" value="Unassembled WGS sequence"/>
</dbReference>
<dbReference type="EMBL" id="SWFS01000117">
    <property type="protein sequence ID" value="KAA8916202.1"/>
    <property type="molecule type" value="Genomic_DNA"/>
</dbReference>
<dbReference type="SMART" id="SM00220">
    <property type="entry name" value="S_TKc"/>
    <property type="match status" value="1"/>
</dbReference>
<keyword evidence="4 9" id="KW-0547">Nucleotide-binding</keyword>
<proteinExistence type="predicted"/>
<evidence type="ECO:0000256" key="3">
    <source>
        <dbReference type="ARBA" id="ARBA00022679"/>
    </source>
</evidence>
<dbReference type="AlphaFoldDB" id="A0A642V7Y5"/>
<dbReference type="VEuPathDB" id="FungiDB:TRICI_001637"/>
<dbReference type="OrthoDB" id="539158at2759"/>
<gene>
    <name evidence="11" type="ORF">TRICI_001637</name>
</gene>
<dbReference type="PANTHER" id="PTHR43895:SF32">
    <property type="entry name" value="SERINE_THREONINE-PROTEIN KINASE CHK1"/>
    <property type="match status" value="1"/>
</dbReference>